<evidence type="ECO:0000256" key="1">
    <source>
        <dbReference type="SAM" id="MobiDB-lite"/>
    </source>
</evidence>
<dbReference type="STRING" id="4555.A0A368QWF2"/>
<dbReference type="OrthoDB" id="721984at2759"/>
<proteinExistence type="predicted"/>
<dbReference type="AlphaFoldDB" id="A0A368QWF2"/>
<feature type="compositionally biased region" description="Low complexity" evidence="1">
    <location>
        <begin position="158"/>
        <end position="182"/>
    </location>
</feature>
<protein>
    <recommendedName>
        <fullName evidence="3">DUF4283 domain-containing protein</fullName>
    </recommendedName>
</protein>
<reference evidence="2" key="2">
    <citation type="submission" date="2015-07" db="EMBL/GenBank/DDBJ databases">
        <authorList>
            <person name="Noorani M."/>
        </authorList>
    </citation>
    <scope>NUCLEOTIDE SEQUENCE</scope>
    <source>
        <strain evidence="2">Yugu1</strain>
    </source>
</reference>
<dbReference type="PANTHER" id="PTHR34303">
    <property type="entry name" value="OS01G0890400 PROTEIN-RELATED"/>
    <property type="match status" value="1"/>
</dbReference>
<reference evidence="2" key="1">
    <citation type="journal article" date="2012" name="Nat. Biotechnol.">
        <title>Reference genome sequence of the model plant Setaria.</title>
        <authorList>
            <person name="Bennetzen J.L."/>
            <person name="Schmutz J."/>
            <person name="Wang H."/>
            <person name="Percifield R."/>
            <person name="Hawkins J."/>
            <person name="Pontaroli A.C."/>
            <person name="Estep M."/>
            <person name="Feng L."/>
            <person name="Vaughn J.N."/>
            <person name="Grimwood J."/>
            <person name="Jenkins J."/>
            <person name="Barry K."/>
            <person name="Lindquist E."/>
            <person name="Hellsten U."/>
            <person name="Deshpande S."/>
            <person name="Wang X."/>
            <person name="Wu X."/>
            <person name="Mitros T."/>
            <person name="Triplett J."/>
            <person name="Yang X."/>
            <person name="Ye C.Y."/>
            <person name="Mauro-Herrera M."/>
            <person name="Wang L."/>
            <person name="Li P."/>
            <person name="Sharma M."/>
            <person name="Sharma R."/>
            <person name="Ronald P.C."/>
            <person name="Panaud O."/>
            <person name="Kellogg E.A."/>
            <person name="Brutnell T.P."/>
            <person name="Doust A.N."/>
            <person name="Tuskan G.A."/>
            <person name="Rokhsar D."/>
            <person name="Devos K.M."/>
        </authorList>
    </citation>
    <scope>NUCLEOTIDE SEQUENCE [LARGE SCALE GENOMIC DNA]</scope>
    <source>
        <strain evidence="2">Yugu1</strain>
    </source>
</reference>
<feature type="region of interest" description="Disordered" evidence="1">
    <location>
        <begin position="397"/>
        <end position="446"/>
    </location>
</feature>
<feature type="compositionally biased region" description="Pro residues" evidence="1">
    <location>
        <begin position="403"/>
        <end position="445"/>
    </location>
</feature>
<gene>
    <name evidence="2" type="ORF">SETIT_4G197700v2</name>
</gene>
<dbReference type="PANTHER" id="PTHR34303:SF3">
    <property type="entry name" value="CCHC-TYPE DOMAIN-CONTAINING PROTEIN"/>
    <property type="match status" value="1"/>
</dbReference>
<feature type="compositionally biased region" description="Pro residues" evidence="1">
    <location>
        <begin position="504"/>
        <end position="517"/>
    </location>
</feature>
<feature type="compositionally biased region" description="Acidic residues" evidence="1">
    <location>
        <begin position="187"/>
        <end position="200"/>
    </location>
</feature>
<accession>A0A368QWF2</accession>
<feature type="region of interest" description="Disordered" evidence="1">
    <location>
        <begin position="136"/>
        <end position="200"/>
    </location>
</feature>
<name>A0A368QWF2_SETIT</name>
<evidence type="ECO:0000313" key="2">
    <source>
        <dbReference type="EMBL" id="RCV22154.1"/>
    </source>
</evidence>
<organism evidence="2">
    <name type="scientific">Setaria italica</name>
    <name type="common">Foxtail millet</name>
    <name type="synonym">Panicum italicum</name>
    <dbReference type="NCBI Taxonomy" id="4555"/>
    <lineage>
        <taxon>Eukaryota</taxon>
        <taxon>Viridiplantae</taxon>
        <taxon>Streptophyta</taxon>
        <taxon>Embryophyta</taxon>
        <taxon>Tracheophyta</taxon>
        <taxon>Spermatophyta</taxon>
        <taxon>Magnoliopsida</taxon>
        <taxon>Liliopsida</taxon>
        <taxon>Poales</taxon>
        <taxon>Poaceae</taxon>
        <taxon>PACMAD clade</taxon>
        <taxon>Panicoideae</taxon>
        <taxon>Panicodae</taxon>
        <taxon>Paniceae</taxon>
        <taxon>Cenchrinae</taxon>
        <taxon>Setaria</taxon>
    </lineage>
</organism>
<evidence type="ECO:0008006" key="3">
    <source>
        <dbReference type="Google" id="ProtNLM"/>
    </source>
</evidence>
<sequence>MAFPREQTPHPRRRPTIPLPASCVSINAVPFLPRSSPLPSATPTLPPTPLNLPPFTTAFDPLRMLASTSRAPAVAERVAELRPPASEEGPFYLGDLFCEPLDKGKHVASGDPSFPQLRASHAIPQACDIRVVGAASPRRASGANTPAPRRSPPPTPSAGPTAPVAPVSPRQGASSTSASMSAGEADSPLEEESVDSDAFDDGPDYLEVWVNEGDWEHASRFAFVYVAPLAAAAAPSPLIHAALHVAAPHLHFQLLPSPRGVALLHFGSPAAQEMAMDVQPVHLNGATVTLEHVEETDDRFVRVLEWLAHVAIWNLPPEHWSIEQVRDILRCVGTLIEEDPFCSPGFDRSCMRVVIELQHPRLPSRLGVHTPSGHGVVLRLGGLAFWPREQQFEEAGDWIPFFGPTPPPPPPPHNNGLPPTLPPTNPAPPPPPAAHPPEQPHPAPLHPASFIGASILCHGFINPFPLPPLPTFPILIQLPPSGASGDLGGYGARPVLLLTWRPTAPEPCPPPTPPNTPLPARSPSTPPPATSDAPPRYPSRPPPRKRHSARLAAKEDGKFVDATSKAAQLKALCDSLALCSSAVQAHVAKKKLLTKRKKPISGADLVKLADAVGLGQETAKALDRVLAIGKATAAQLNKVLDAPNA</sequence>
<feature type="compositionally biased region" description="Pro residues" evidence="1">
    <location>
        <begin position="524"/>
        <end position="541"/>
    </location>
</feature>
<dbReference type="EMBL" id="CM003531">
    <property type="protein sequence ID" value="RCV22154.1"/>
    <property type="molecule type" value="Genomic_DNA"/>
</dbReference>
<feature type="region of interest" description="Disordered" evidence="1">
    <location>
        <begin position="503"/>
        <end position="552"/>
    </location>
</feature>